<dbReference type="Gene3D" id="1.10.8.10">
    <property type="entry name" value="DNA helicase RuvA subunit, C-terminal domain"/>
    <property type="match status" value="1"/>
</dbReference>
<evidence type="ECO:0000259" key="7">
    <source>
        <dbReference type="Pfam" id="PF17827"/>
    </source>
</evidence>
<evidence type="ECO:0000256" key="5">
    <source>
        <dbReference type="ARBA" id="ARBA00048391"/>
    </source>
</evidence>
<dbReference type="PROSITE" id="PS00092">
    <property type="entry name" value="N6_MTASE"/>
    <property type="match status" value="1"/>
</dbReference>
<dbReference type="InterPro" id="IPR004556">
    <property type="entry name" value="HemK-like"/>
</dbReference>
<dbReference type="RefSeq" id="WP_186978213.1">
    <property type="nucleotide sequence ID" value="NZ_JACOOH010000009.1"/>
</dbReference>
<dbReference type="GO" id="GO:0102559">
    <property type="term" value="F:peptide chain release factor N(5)-glutamine methyltransferase activity"/>
    <property type="evidence" value="ECO:0007669"/>
    <property type="project" value="UniProtKB-EC"/>
</dbReference>
<dbReference type="PANTHER" id="PTHR18895">
    <property type="entry name" value="HEMK METHYLTRANSFERASE"/>
    <property type="match status" value="1"/>
</dbReference>
<dbReference type="GO" id="GO:0032259">
    <property type="term" value="P:methylation"/>
    <property type="evidence" value="ECO:0007669"/>
    <property type="project" value="UniProtKB-KW"/>
</dbReference>
<keyword evidence="2 8" id="KW-0489">Methyltransferase</keyword>
<evidence type="ECO:0000256" key="1">
    <source>
        <dbReference type="ARBA" id="ARBA00012771"/>
    </source>
</evidence>
<evidence type="ECO:0000259" key="6">
    <source>
        <dbReference type="Pfam" id="PF05175"/>
    </source>
</evidence>
<dbReference type="InterPro" id="IPR002052">
    <property type="entry name" value="DNA_methylase_N6_adenine_CS"/>
</dbReference>
<proteinExistence type="predicted"/>
<dbReference type="Gene3D" id="3.40.50.150">
    <property type="entry name" value="Vaccinia Virus protein VP39"/>
    <property type="match status" value="1"/>
</dbReference>
<dbReference type="CDD" id="cd02440">
    <property type="entry name" value="AdoMet_MTases"/>
    <property type="match status" value="1"/>
</dbReference>
<evidence type="ECO:0000256" key="3">
    <source>
        <dbReference type="ARBA" id="ARBA00022679"/>
    </source>
</evidence>
<keyword evidence="9" id="KW-1185">Reference proteome</keyword>
<feature type="domain" description="Methyltransferase small" evidence="6">
    <location>
        <begin position="114"/>
        <end position="196"/>
    </location>
</feature>
<dbReference type="InterPro" id="IPR007848">
    <property type="entry name" value="Small_mtfrase_dom"/>
</dbReference>
<evidence type="ECO:0000313" key="8">
    <source>
        <dbReference type="EMBL" id="MBC5623164.1"/>
    </source>
</evidence>
<dbReference type="Pfam" id="PF17827">
    <property type="entry name" value="PrmC_N"/>
    <property type="match status" value="1"/>
</dbReference>
<keyword evidence="3 8" id="KW-0808">Transferase</keyword>
<sequence length="284" mass="32803">MNTMFNLQQYALQELKDTYNEHEIKYLCSHLFCKMLHCTNIEIHLNKYELLEKRFVDNFVAMVAELKTNKPVQYVLGETEFLGVDIQLNNETLIPRPETEELVMWVAGSGLRAGAKVLDVGTGSGCIIITLGKMIQGLELHGADISAEAIRQARENARINGVEVHFYERDILRHETWDWPDFDVIVSNPPYVRVSEKALMHERVLGYEPHRALFVADEDPLVFYRVIAEFGRSHLKSGGLLFFEINEAFGKEMIDLLSGMGYREVELRKDIHDRDRMIKAKWTK</sequence>
<dbReference type="NCBIfam" id="TIGR03534">
    <property type="entry name" value="RF_mod_PrmC"/>
    <property type="match status" value="1"/>
</dbReference>
<dbReference type="InterPro" id="IPR040758">
    <property type="entry name" value="PrmC_N"/>
</dbReference>
<dbReference type="NCBIfam" id="TIGR00536">
    <property type="entry name" value="hemK_fam"/>
    <property type="match status" value="1"/>
</dbReference>
<keyword evidence="4" id="KW-0949">S-adenosyl-L-methionine</keyword>
<name>A0ABR7D5U4_9BACT</name>
<dbReference type="Proteomes" id="UP000646484">
    <property type="component" value="Unassembled WGS sequence"/>
</dbReference>
<protein>
    <recommendedName>
        <fullName evidence="1">peptide chain release factor N(5)-glutamine methyltransferase</fullName>
        <ecNumber evidence="1">2.1.1.297</ecNumber>
    </recommendedName>
</protein>
<gene>
    <name evidence="8" type="primary">prmC</name>
    <name evidence="8" type="ORF">H8S64_18885</name>
</gene>
<evidence type="ECO:0000313" key="9">
    <source>
        <dbReference type="Proteomes" id="UP000646484"/>
    </source>
</evidence>
<dbReference type="InterPro" id="IPR050320">
    <property type="entry name" value="N5-glutamine_MTase"/>
</dbReference>
<feature type="domain" description="Release factor glutamine methyltransferase N-terminal" evidence="7">
    <location>
        <begin position="8"/>
        <end position="77"/>
    </location>
</feature>
<dbReference type="SUPFAM" id="SSF53335">
    <property type="entry name" value="S-adenosyl-L-methionine-dependent methyltransferases"/>
    <property type="match status" value="1"/>
</dbReference>
<reference evidence="8 9" key="1">
    <citation type="submission" date="2020-08" db="EMBL/GenBank/DDBJ databases">
        <title>Genome public.</title>
        <authorList>
            <person name="Liu C."/>
            <person name="Sun Q."/>
        </authorList>
    </citation>
    <scope>NUCLEOTIDE SEQUENCE [LARGE SCALE GENOMIC DNA]</scope>
    <source>
        <strain evidence="8 9">NSJ-56</strain>
    </source>
</reference>
<comment type="catalytic activity">
    <reaction evidence="5">
        <text>L-glutaminyl-[peptide chain release factor] + S-adenosyl-L-methionine = N(5)-methyl-L-glutaminyl-[peptide chain release factor] + S-adenosyl-L-homocysteine + H(+)</text>
        <dbReference type="Rhea" id="RHEA:42896"/>
        <dbReference type="Rhea" id="RHEA-COMP:10271"/>
        <dbReference type="Rhea" id="RHEA-COMP:10272"/>
        <dbReference type="ChEBI" id="CHEBI:15378"/>
        <dbReference type="ChEBI" id="CHEBI:30011"/>
        <dbReference type="ChEBI" id="CHEBI:57856"/>
        <dbReference type="ChEBI" id="CHEBI:59789"/>
        <dbReference type="ChEBI" id="CHEBI:61891"/>
        <dbReference type="EC" id="2.1.1.297"/>
    </reaction>
</comment>
<dbReference type="EMBL" id="JACOOH010000009">
    <property type="protein sequence ID" value="MBC5623164.1"/>
    <property type="molecule type" value="Genomic_DNA"/>
</dbReference>
<evidence type="ECO:0000256" key="4">
    <source>
        <dbReference type="ARBA" id="ARBA00022691"/>
    </source>
</evidence>
<comment type="caution">
    <text evidence="8">The sequence shown here is derived from an EMBL/GenBank/DDBJ whole genome shotgun (WGS) entry which is preliminary data.</text>
</comment>
<dbReference type="InterPro" id="IPR019874">
    <property type="entry name" value="RF_methyltr_PrmC"/>
</dbReference>
<organism evidence="8 9">
    <name type="scientific">Butyricimonas hominis</name>
    <dbReference type="NCBI Taxonomy" id="2763032"/>
    <lineage>
        <taxon>Bacteria</taxon>
        <taxon>Pseudomonadati</taxon>
        <taxon>Bacteroidota</taxon>
        <taxon>Bacteroidia</taxon>
        <taxon>Bacteroidales</taxon>
        <taxon>Odoribacteraceae</taxon>
        <taxon>Butyricimonas</taxon>
    </lineage>
</organism>
<dbReference type="Pfam" id="PF05175">
    <property type="entry name" value="MTS"/>
    <property type="match status" value="1"/>
</dbReference>
<accession>A0ABR7D5U4</accession>
<dbReference type="EC" id="2.1.1.297" evidence="1"/>
<dbReference type="InterPro" id="IPR029063">
    <property type="entry name" value="SAM-dependent_MTases_sf"/>
</dbReference>
<evidence type="ECO:0000256" key="2">
    <source>
        <dbReference type="ARBA" id="ARBA00022603"/>
    </source>
</evidence>
<dbReference type="PANTHER" id="PTHR18895:SF74">
    <property type="entry name" value="MTRF1L RELEASE FACTOR GLUTAMINE METHYLTRANSFERASE"/>
    <property type="match status" value="1"/>
</dbReference>